<name>A0A2W7QR27_9BACT</name>
<evidence type="ECO:0000313" key="1">
    <source>
        <dbReference type="EMBL" id="PZX51038.1"/>
    </source>
</evidence>
<dbReference type="Proteomes" id="UP000248882">
    <property type="component" value="Unassembled WGS sequence"/>
</dbReference>
<proteinExistence type="predicted"/>
<dbReference type="Gene3D" id="2.60.120.260">
    <property type="entry name" value="Galactose-binding domain-like"/>
    <property type="match status" value="1"/>
</dbReference>
<dbReference type="AlphaFoldDB" id="A0A2W7QR27"/>
<dbReference type="PROSITE" id="PS51257">
    <property type="entry name" value="PROKAR_LIPOPROTEIN"/>
    <property type="match status" value="1"/>
</dbReference>
<evidence type="ECO:0008006" key="3">
    <source>
        <dbReference type="Google" id="ProtNLM"/>
    </source>
</evidence>
<dbReference type="OrthoDB" id="832237at2"/>
<gene>
    <name evidence="1" type="ORF">LV85_02581</name>
</gene>
<comment type="caution">
    <text evidence="1">The sequence shown here is derived from an EMBL/GenBank/DDBJ whole genome shotgun (WGS) entry which is preliminary data.</text>
</comment>
<organism evidence="1 2">
    <name type="scientific">Algoriphagus chordae</name>
    <dbReference type="NCBI Taxonomy" id="237019"/>
    <lineage>
        <taxon>Bacteria</taxon>
        <taxon>Pseudomonadati</taxon>
        <taxon>Bacteroidota</taxon>
        <taxon>Cytophagia</taxon>
        <taxon>Cytophagales</taxon>
        <taxon>Cyclobacteriaceae</taxon>
        <taxon>Algoriphagus</taxon>
    </lineage>
</organism>
<dbReference type="EMBL" id="QKZT01000010">
    <property type="protein sequence ID" value="PZX51038.1"/>
    <property type="molecule type" value="Genomic_DNA"/>
</dbReference>
<reference evidence="1 2" key="1">
    <citation type="submission" date="2018-06" db="EMBL/GenBank/DDBJ databases">
        <title>Genomic Encyclopedia of Archaeal and Bacterial Type Strains, Phase II (KMG-II): from individual species to whole genera.</title>
        <authorList>
            <person name="Goeker M."/>
        </authorList>
    </citation>
    <scope>NUCLEOTIDE SEQUENCE [LARGE SCALE GENOMIC DNA]</scope>
    <source>
        <strain evidence="1 2">DSM 19830</strain>
    </source>
</reference>
<sequence length="524" mass="58009">MKKYINIIKTLVAVLLLQSCEDPYEGINLNEPSNQVIYTSEMDFENTVQIDGELDFGDVSAGVVSRLWTFPEGAVDIEDSDNDVTSTEATVKTTFKMLGEHEVKLHQVFKDNAYVGLEQRGKELDTTIIVKVIPEIAINISANILNNDGTLGEALNLQDNAQNEVMAGTFIRYIVKSEGEPAVYRWNLDGGDPPFSEELVDTLDVRYKKVGEFDFGLIASRARPSGEFVVAVENVLKIIPSTEPVTLDGAQEKNGGIALNFSREMNGASLDPADFTVSIMNNDTPISATVATASVDPIEGNFVILTLDNQSIFNDDQVTVSYTQGEMATADGVMADDFEDEPVLFIGKNILKDTAFDYSFETSTSANWPYQWWGAPWDMYKLNISTTKSFDGKKSAYVTLEPNGGMIIGHTDNDNVPITFPVEQGKTYEIGVWVYMEDLGKSDPSANPPDLRFYWNPNTNWGVGANPEFSADFEIGKWVYSSMLVEFQATGDYNLNIRGANDGNSQTLKFYMDNISISEAKLRQ</sequence>
<keyword evidence="2" id="KW-1185">Reference proteome</keyword>
<accession>A0A2W7QR27</accession>
<dbReference type="RefSeq" id="WP_111319996.1">
    <property type="nucleotide sequence ID" value="NZ_QKZT01000010.1"/>
</dbReference>
<evidence type="ECO:0000313" key="2">
    <source>
        <dbReference type="Proteomes" id="UP000248882"/>
    </source>
</evidence>
<protein>
    <recommendedName>
        <fullName evidence="3">PKD domain-containing protein</fullName>
    </recommendedName>
</protein>